<dbReference type="InterPro" id="IPR008217">
    <property type="entry name" value="Ccc1_fam"/>
</dbReference>
<protein>
    <submittedName>
        <fullName evidence="7">VIT family protein</fullName>
    </submittedName>
</protein>
<evidence type="ECO:0000256" key="5">
    <source>
        <dbReference type="SAM" id="MobiDB-lite"/>
    </source>
</evidence>
<dbReference type="CDD" id="cd02432">
    <property type="entry name" value="Nodulin-21_like_1"/>
    <property type="match status" value="1"/>
</dbReference>
<dbReference type="Proteomes" id="UP001336020">
    <property type="component" value="Unassembled WGS sequence"/>
</dbReference>
<feature type="transmembrane region" description="Helical" evidence="6">
    <location>
        <begin position="214"/>
        <end position="235"/>
    </location>
</feature>
<evidence type="ECO:0000313" key="8">
    <source>
        <dbReference type="Proteomes" id="UP001336020"/>
    </source>
</evidence>
<evidence type="ECO:0000256" key="2">
    <source>
        <dbReference type="ARBA" id="ARBA00022692"/>
    </source>
</evidence>
<dbReference type="PANTHER" id="PTHR31851">
    <property type="entry name" value="FE(2+)/MN(2+) TRANSPORTER PCL1"/>
    <property type="match status" value="1"/>
</dbReference>
<evidence type="ECO:0000313" key="7">
    <source>
        <dbReference type="EMBL" id="MEE2060594.1"/>
    </source>
</evidence>
<name>A0ABU7LGA4_9NOCA</name>
<reference evidence="7 8" key="1">
    <citation type="submission" date="2023-07" db="EMBL/GenBank/DDBJ databases">
        <authorList>
            <person name="Girao M."/>
            <person name="Carvalho M.F."/>
        </authorList>
    </citation>
    <scope>NUCLEOTIDE SEQUENCE [LARGE SCALE GENOMIC DNA]</scope>
    <source>
        <strain evidence="7 8">YIM65754</strain>
    </source>
</reference>
<evidence type="ECO:0000256" key="1">
    <source>
        <dbReference type="ARBA" id="ARBA00004127"/>
    </source>
</evidence>
<comment type="subcellular location">
    <subcellularLocation>
        <location evidence="1">Endomembrane system</location>
        <topology evidence="1">Multi-pass membrane protein</topology>
    </subcellularLocation>
</comment>
<accession>A0ABU7LGA4</accession>
<keyword evidence="3 6" id="KW-1133">Transmembrane helix</keyword>
<keyword evidence="4 6" id="KW-0472">Membrane</keyword>
<evidence type="ECO:0000256" key="4">
    <source>
        <dbReference type="ARBA" id="ARBA00023136"/>
    </source>
</evidence>
<sequence>MSIPESVSDDAAEPQVSDDAAEPQVSDDAAEPQVSDHAAEPHTSGLATKLNWLRAGVLGANDGIVSTAGLVVGIAAATTDRSTILVAGVAGLAAGAVSMALGEYVSVSAQRDTERAALRTERRELEAMPEAELEELTGLLESKGLSRATAHSAAEELTARNALRAHAEIELGIDPTELANPWVAALSSAVAFTTGALAPLLMIVFVAESVRIPVTFVAVLFALAATGSVGAWLGGARPGRAVVRVVLGGALAMAVTYGLGIAFGVAL</sequence>
<dbReference type="EMBL" id="JAUTXY010000013">
    <property type="protein sequence ID" value="MEE2060594.1"/>
    <property type="molecule type" value="Genomic_DNA"/>
</dbReference>
<gene>
    <name evidence="7" type="ORF">Q7514_24010</name>
</gene>
<dbReference type="Pfam" id="PF01988">
    <property type="entry name" value="VIT1"/>
    <property type="match status" value="1"/>
</dbReference>
<evidence type="ECO:0000256" key="3">
    <source>
        <dbReference type="ARBA" id="ARBA00022989"/>
    </source>
</evidence>
<comment type="caution">
    <text evidence="7">The sequence shown here is derived from an EMBL/GenBank/DDBJ whole genome shotgun (WGS) entry which is preliminary data.</text>
</comment>
<feature type="transmembrane region" description="Helical" evidence="6">
    <location>
        <begin position="241"/>
        <end position="266"/>
    </location>
</feature>
<dbReference type="RefSeq" id="WP_330135770.1">
    <property type="nucleotide sequence ID" value="NZ_JAUTXY010000013.1"/>
</dbReference>
<feature type="region of interest" description="Disordered" evidence="5">
    <location>
        <begin position="1"/>
        <end position="43"/>
    </location>
</feature>
<feature type="transmembrane region" description="Helical" evidence="6">
    <location>
        <begin position="182"/>
        <end position="207"/>
    </location>
</feature>
<evidence type="ECO:0000256" key="6">
    <source>
        <dbReference type="SAM" id="Phobius"/>
    </source>
</evidence>
<keyword evidence="2 6" id="KW-0812">Transmembrane</keyword>
<keyword evidence="8" id="KW-1185">Reference proteome</keyword>
<proteinExistence type="predicted"/>
<organism evidence="7 8">
    <name type="scientific">Rhodococcus artemisiae</name>
    <dbReference type="NCBI Taxonomy" id="714159"/>
    <lineage>
        <taxon>Bacteria</taxon>
        <taxon>Bacillati</taxon>
        <taxon>Actinomycetota</taxon>
        <taxon>Actinomycetes</taxon>
        <taxon>Mycobacteriales</taxon>
        <taxon>Nocardiaceae</taxon>
        <taxon>Rhodococcus</taxon>
    </lineage>
</organism>